<gene>
    <name evidence="4" type="ORF">DMP10_03820</name>
</gene>
<dbReference type="Proteomes" id="UP000278327">
    <property type="component" value="Unassembled WGS sequence"/>
</dbReference>
<sequence>MANNLTFIRPLPNERPDAAVPTGTWPWPLFWARRGTKAAWPKGGPIPGTCRTLADFLGRTGEFLYRKDFVLKKFVLCAVTAALALVLAGCGQQEGEASAADAPQQEQQTSGAPAAEATAPGPVTFTDDMGNEVTVDNPQRVVACMGSFANAWELAGGTLVGVSDDALTAAGWTIQSPDVATVGDFTAVNLEAIMALNPDFVIMTSGTGGRGGDSSQVDLRDALVGAGIPVAYFEVTTFDDYERLMRTFTDITGRADLYEQNVAKVAEAIDGIVGAVPAENPPTALLLTTFSGGTRAQSSGTQTGAMMADLGVNNLADENKSLLKDFSLEAVIEMDPDFVFVIPMGNDTEAAMRNLEEATAANPAWGSLSAVQNGRYITLDPTLYLAKPNAQWGAAYQGLFDNLYGQN</sequence>
<evidence type="ECO:0000256" key="2">
    <source>
        <dbReference type="SAM" id="MobiDB-lite"/>
    </source>
</evidence>
<dbReference type="PANTHER" id="PTHR30535">
    <property type="entry name" value="VITAMIN B12-BINDING PROTEIN"/>
    <property type="match status" value="1"/>
</dbReference>
<comment type="similarity">
    <text evidence="1">Belongs to the bacterial solute-binding protein 8 family.</text>
</comment>
<proteinExistence type="inferred from homology"/>
<dbReference type="GO" id="GO:0071281">
    <property type="term" value="P:cellular response to iron ion"/>
    <property type="evidence" value="ECO:0007669"/>
    <property type="project" value="TreeGrafter"/>
</dbReference>
<feature type="domain" description="Fe/B12 periplasmic-binding" evidence="3">
    <location>
        <begin position="140"/>
        <end position="407"/>
    </location>
</feature>
<accession>A0A3N0AWV8</accession>
<feature type="region of interest" description="Disordered" evidence="2">
    <location>
        <begin position="98"/>
        <end position="130"/>
    </location>
</feature>
<dbReference type="PROSITE" id="PS50983">
    <property type="entry name" value="FE_B12_PBP"/>
    <property type="match status" value="1"/>
</dbReference>
<dbReference type="Pfam" id="PF01497">
    <property type="entry name" value="Peripla_BP_2"/>
    <property type="match status" value="1"/>
</dbReference>
<dbReference type="AlphaFoldDB" id="A0A3N0AWV8"/>
<evidence type="ECO:0000256" key="1">
    <source>
        <dbReference type="ARBA" id="ARBA00008814"/>
    </source>
</evidence>
<dbReference type="PANTHER" id="PTHR30535:SF34">
    <property type="entry name" value="MOLYBDATE-BINDING PROTEIN MOLA"/>
    <property type="match status" value="1"/>
</dbReference>
<dbReference type="InterPro" id="IPR002491">
    <property type="entry name" value="ABC_transptr_periplasmic_BD"/>
</dbReference>
<comment type="caution">
    <text evidence="4">The sequence shown here is derived from an EMBL/GenBank/DDBJ whole genome shotgun (WGS) entry which is preliminary data.</text>
</comment>
<dbReference type="InterPro" id="IPR050902">
    <property type="entry name" value="ABC_Transporter_SBP"/>
</dbReference>
<keyword evidence="5" id="KW-1185">Reference proteome</keyword>
<dbReference type="Gene3D" id="3.40.50.1980">
    <property type="entry name" value="Nitrogenase molybdenum iron protein domain"/>
    <property type="match status" value="2"/>
</dbReference>
<name>A0A3N0AWV8_9ACTN</name>
<evidence type="ECO:0000313" key="5">
    <source>
        <dbReference type="Proteomes" id="UP000278327"/>
    </source>
</evidence>
<evidence type="ECO:0000313" key="4">
    <source>
        <dbReference type="EMBL" id="RNL38999.1"/>
    </source>
</evidence>
<evidence type="ECO:0000259" key="3">
    <source>
        <dbReference type="PROSITE" id="PS50983"/>
    </source>
</evidence>
<dbReference type="EMBL" id="QICA01000004">
    <property type="protein sequence ID" value="RNL38999.1"/>
    <property type="molecule type" value="Genomic_DNA"/>
</dbReference>
<dbReference type="SUPFAM" id="SSF53807">
    <property type="entry name" value="Helical backbone' metal receptor"/>
    <property type="match status" value="1"/>
</dbReference>
<protein>
    <submittedName>
        <fullName evidence="4">ABC transporter substrate-binding protein</fullName>
    </submittedName>
</protein>
<organism evidence="4 5">
    <name type="scientific">Adlercreutzia equolifaciens subsp. celatus DSM 18785</name>
    <dbReference type="NCBI Taxonomy" id="1121021"/>
    <lineage>
        <taxon>Bacteria</taxon>
        <taxon>Bacillati</taxon>
        <taxon>Actinomycetota</taxon>
        <taxon>Coriobacteriia</taxon>
        <taxon>Eggerthellales</taxon>
        <taxon>Eggerthellaceae</taxon>
        <taxon>Adlercreutzia</taxon>
    </lineage>
</organism>
<feature type="compositionally biased region" description="Low complexity" evidence="2">
    <location>
        <begin position="111"/>
        <end position="122"/>
    </location>
</feature>
<reference evidence="4 5" key="1">
    <citation type="journal article" date="2019" name="Microbiol. Resour. Announc.">
        <title>Draft Genome Sequences of Type Strains of Gordonibacter faecihominis, Paraeggerthella hongkongensis, Parvibacter caecicola,Slackia equolifaciens, Slackia faecicanis, and Slackia isoflavoniconvertens.</title>
        <authorList>
            <person name="Danylec N."/>
            <person name="Stoll D.A."/>
            <person name="Dotsch A."/>
            <person name="Huch M."/>
        </authorList>
    </citation>
    <scope>NUCLEOTIDE SEQUENCE [LARGE SCALE GENOMIC DNA]</scope>
    <source>
        <strain evidence="4 5">DSM 18785</strain>
    </source>
</reference>